<dbReference type="EMBL" id="JAAGWZ010000001">
    <property type="protein sequence ID" value="NEM90309.1"/>
    <property type="molecule type" value="Genomic_DNA"/>
</dbReference>
<evidence type="ECO:0000256" key="4">
    <source>
        <dbReference type="ARBA" id="ARBA00022691"/>
    </source>
</evidence>
<dbReference type="CDD" id="cd02440">
    <property type="entry name" value="AdoMet_MTases"/>
    <property type="match status" value="1"/>
</dbReference>
<dbReference type="InterPro" id="IPR007848">
    <property type="entry name" value="Small_mtfrase_dom"/>
</dbReference>
<dbReference type="InterPro" id="IPR029063">
    <property type="entry name" value="SAM-dependent_MTases_sf"/>
</dbReference>
<feature type="compositionally biased region" description="Low complexity" evidence="6">
    <location>
        <begin position="1"/>
        <end position="25"/>
    </location>
</feature>
<organism evidence="8 9">
    <name type="scientific">Galbitalea soli</name>
    <dbReference type="NCBI Taxonomy" id="1268042"/>
    <lineage>
        <taxon>Bacteria</taxon>
        <taxon>Bacillati</taxon>
        <taxon>Actinomycetota</taxon>
        <taxon>Actinomycetes</taxon>
        <taxon>Micrococcales</taxon>
        <taxon>Microbacteriaceae</taxon>
        <taxon>Galbitalea</taxon>
    </lineage>
</organism>
<reference evidence="8 9" key="1">
    <citation type="journal article" date="2014" name="Int. J. Syst. Evol. Microbiol.">
        <title>Description of Galbitalea soli gen. nov., sp. nov., and Frondihabitans sucicola sp. nov.</title>
        <authorList>
            <person name="Kim S.J."/>
            <person name="Lim J.M."/>
            <person name="Ahn J.H."/>
            <person name="Weon H.Y."/>
            <person name="Hamada M."/>
            <person name="Suzuki K."/>
            <person name="Ahn T.Y."/>
            <person name="Kwon S.W."/>
        </authorList>
    </citation>
    <scope>NUCLEOTIDE SEQUENCE [LARGE SCALE GENOMIC DNA]</scope>
    <source>
        <strain evidence="8 9">NBRC 108727</strain>
    </source>
</reference>
<evidence type="ECO:0000256" key="2">
    <source>
        <dbReference type="ARBA" id="ARBA00022603"/>
    </source>
</evidence>
<dbReference type="NCBIfam" id="TIGR00536">
    <property type="entry name" value="hemK_fam"/>
    <property type="match status" value="1"/>
</dbReference>
<dbReference type="EC" id="2.1.1.297" evidence="1"/>
<dbReference type="GO" id="GO:0102559">
    <property type="term" value="F:peptide chain release factor N(5)-glutamine methyltransferase activity"/>
    <property type="evidence" value="ECO:0007669"/>
    <property type="project" value="UniProtKB-EC"/>
</dbReference>
<dbReference type="InterPro" id="IPR004556">
    <property type="entry name" value="HemK-like"/>
</dbReference>
<accession>A0A7C9PLS7</accession>
<evidence type="ECO:0000259" key="7">
    <source>
        <dbReference type="Pfam" id="PF05175"/>
    </source>
</evidence>
<sequence length="302" mass="31448">MTSAARPSPSSTAPAAPSTPSSPSSVGGVSPHDRATAEPDPDATRLVVTRLRAAGCVFAEDEARILLESANDRDALEALLRRRESGEPLERIVGWAEFAGLRVGITAGVFVPRRRTEYLVRRTLTELRHRGVDSPVIVDLCCGSGAVGLALGTALPRARIIAADLDPVAVACARLNLAAVGGATYCGDLYAALPDELRGRVDTLAVNAPYVPSDEVRLMPPEARDYEPLATLDGGEDGLALHARVAAGAAEWLAPGGSLLIETSERQAEGTAALVAAGGLAAVIHRSRRRSATVVSGRLARS</sequence>
<feature type="region of interest" description="Disordered" evidence="6">
    <location>
        <begin position="1"/>
        <end position="42"/>
    </location>
</feature>
<comment type="catalytic activity">
    <reaction evidence="5">
        <text>L-glutaminyl-[peptide chain release factor] + S-adenosyl-L-methionine = N(5)-methyl-L-glutaminyl-[peptide chain release factor] + S-adenosyl-L-homocysteine + H(+)</text>
        <dbReference type="Rhea" id="RHEA:42896"/>
        <dbReference type="Rhea" id="RHEA-COMP:10271"/>
        <dbReference type="Rhea" id="RHEA-COMP:10272"/>
        <dbReference type="ChEBI" id="CHEBI:15378"/>
        <dbReference type="ChEBI" id="CHEBI:30011"/>
        <dbReference type="ChEBI" id="CHEBI:57856"/>
        <dbReference type="ChEBI" id="CHEBI:59789"/>
        <dbReference type="ChEBI" id="CHEBI:61891"/>
        <dbReference type="EC" id="2.1.1.297"/>
    </reaction>
</comment>
<evidence type="ECO:0000256" key="1">
    <source>
        <dbReference type="ARBA" id="ARBA00012771"/>
    </source>
</evidence>
<dbReference type="AlphaFoldDB" id="A0A7C9PLS7"/>
<dbReference type="Gene3D" id="3.40.50.150">
    <property type="entry name" value="Vaccinia Virus protein VP39"/>
    <property type="match status" value="1"/>
</dbReference>
<dbReference type="PANTHER" id="PTHR18895:SF74">
    <property type="entry name" value="MTRF1L RELEASE FACTOR GLUTAMINE METHYLTRANSFERASE"/>
    <property type="match status" value="1"/>
</dbReference>
<protein>
    <recommendedName>
        <fullName evidence="1">peptide chain release factor N(5)-glutamine methyltransferase</fullName>
        <ecNumber evidence="1">2.1.1.297</ecNumber>
    </recommendedName>
</protein>
<gene>
    <name evidence="8" type="ORF">G3T37_02945</name>
</gene>
<keyword evidence="3" id="KW-0808">Transferase</keyword>
<evidence type="ECO:0000256" key="3">
    <source>
        <dbReference type="ARBA" id="ARBA00022679"/>
    </source>
</evidence>
<dbReference type="NCBIfam" id="TIGR03704">
    <property type="entry name" value="PrmC_rel_meth"/>
    <property type="match status" value="1"/>
</dbReference>
<dbReference type="Proteomes" id="UP000479756">
    <property type="component" value="Unassembled WGS sequence"/>
</dbReference>
<comment type="caution">
    <text evidence="8">The sequence shown here is derived from an EMBL/GenBank/DDBJ whole genome shotgun (WGS) entry which is preliminary data.</text>
</comment>
<dbReference type="Pfam" id="PF05175">
    <property type="entry name" value="MTS"/>
    <property type="match status" value="1"/>
</dbReference>
<keyword evidence="4" id="KW-0949">S-adenosyl-L-methionine</keyword>
<evidence type="ECO:0000256" key="5">
    <source>
        <dbReference type="ARBA" id="ARBA00048391"/>
    </source>
</evidence>
<dbReference type="SUPFAM" id="SSF53335">
    <property type="entry name" value="S-adenosyl-L-methionine-dependent methyltransferases"/>
    <property type="match status" value="1"/>
</dbReference>
<feature type="domain" description="Methyltransferase small" evidence="7">
    <location>
        <begin position="133"/>
        <end position="211"/>
    </location>
</feature>
<evidence type="ECO:0000313" key="9">
    <source>
        <dbReference type="Proteomes" id="UP000479756"/>
    </source>
</evidence>
<keyword evidence="2" id="KW-0489">Methyltransferase</keyword>
<dbReference type="Gene3D" id="1.10.8.10">
    <property type="entry name" value="DNA helicase RuvA subunit, C-terminal domain"/>
    <property type="match status" value="1"/>
</dbReference>
<keyword evidence="9" id="KW-1185">Reference proteome</keyword>
<dbReference type="InterPro" id="IPR022446">
    <property type="entry name" value="MeTrfrase_put"/>
</dbReference>
<name>A0A7C9PLS7_9MICO</name>
<evidence type="ECO:0000256" key="6">
    <source>
        <dbReference type="SAM" id="MobiDB-lite"/>
    </source>
</evidence>
<dbReference type="InterPro" id="IPR050320">
    <property type="entry name" value="N5-glutamine_MTase"/>
</dbReference>
<dbReference type="GO" id="GO:0032259">
    <property type="term" value="P:methylation"/>
    <property type="evidence" value="ECO:0007669"/>
    <property type="project" value="UniProtKB-KW"/>
</dbReference>
<evidence type="ECO:0000313" key="8">
    <source>
        <dbReference type="EMBL" id="NEM90309.1"/>
    </source>
</evidence>
<dbReference type="PANTHER" id="PTHR18895">
    <property type="entry name" value="HEMK METHYLTRANSFERASE"/>
    <property type="match status" value="1"/>
</dbReference>
<proteinExistence type="predicted"/>